<dbReference type="InterPro" id="IPR017441">
    <property type="entry name" value="Protein_kinase_ATP_BS"/>
</dbReference>
<feature type="transmembrane region" description="Helical" evidence="20">
    <location>
        <begin position="501"/>
        <end position="525"/>
    </location>
</feature>
<dbReference type="InterPro" id="IPR011009">
    <property type="entry name" value="Kinase-like_dom_sf"/>
</dbReference>
<dbReference type="SUPFAM" id="SSF56112">
    <property type="entry name" value="Protein kinase-like (PK-like)"/>
    <property type="match status" value="1"/>
</dbReference>
<evidence type="ECO:0000256" key="15">
    <source>
        <dbReference type="ARBA" id="ARBA00023170"/>
    </source>
</evidence>
<dbReference type="PANTHER" id="PTHR45631:SF202">
    <property type="entry name" value="SENESCENCE-INDUCED RECEPTOR-LIKE SERINE_THREONINE-PROTEIN KINASE"/>
    <property type="match status" value="1"/>
</dbReference>
<evidence type="ECO:0000256" key="16">
    <source>
        <dbReference type="ARBA" id="ARBA00047899"/>
    </source>
</evidence>
<dbReference type="Gene3D" id="3.80.10.10">
    <property type="entry name" value="Ribonuclease Inhibitor"/>
    <property type="match status" value="1"/>
</dbReference>
<keyword evidence="14 20" id="KW-0472">Membrane</keyword>
<comment type="catalytic activity">
    <reaction evidence="16">
        <text>L-threonyl-[protein] + ATP = O-phospho-L-threonyl-[protein] + ADP + H(+)</text>
        <dbReference type="Rhea" id="RHEA:46608"/>
        <dbReference type="Rhea" id="RHEA-COMP:11060"/>
        <dbReference type="Rhea" id="RHEA-COMP:11605"/>
        <dbReference type="ChEBI" id="CHEBI:15378"/>
        <dbReference type="ChEBI" id="CHEBI:30013"/>
        <dbReference type="ChEBI" id="CHEBI:30616"/>
        <dbReference type="ChEBI" id="CHEBI:61977"/>
        <dbReference type="ChEBI" id="CHEBI:456216"/>
        <dbReference type="EC" id="2.7.11.1"/>
    </reaction>
</comment>
<dbReference type="FunFam" id="3.30.200.20:FF:000394">
    <property type="entry name" value="Leucine-rich repeat receptor-like protein kinase"/>
    <property type="match status" value="1"/>
</dbReference>
<gene>
    <name evidence="23" type="ORF">HRI_003045400</name>
</gene>
<evidence type="ECO:0000256" key="20">
    <source>
        <dbReference type="SAM" id="Phobius"/>
    </source>
</evidence>
<feature type="compositionally biased region" description="Polar residues" evidence="19">
    <location>
        <begin position="863"/>
        <end position="873"/>
    </location>
</feature>
<evidence type="ECO:0000256" key="8">
    <source>
        <dbReference type="ARBA" id="ARBA00022729"/>
    </source>
</evidence>
<evidence type="ECO:0000313" key="24">
    <source>
        <dbReference type="Proteomes" id="UP001165190"/>
    </source>
</evidence>
<keyword evidence="13 20" id="KW-1133">Transmembrane helix</keyword>
<dbReference type="CDD" id="cd14066">
    <property type="entry name" value="STKc_IRAK"/>
    <property type="match status" value="1"/>
</dbReference>
<comment type="catalytic activity">
    <reaction evidence="17">
        <text>L-seryl-[protein] + ATP = O-phospho-L-seryl-[protein] + ADP + H(+)</text>
        <dbReference type="Rhea" id="RHEA:17989"/>
        <dbReference type="Rhea" id="RHEA-COMP:9863"/>
        <dbReference type="Rhea" id="RHEA-COMP:11604"/>
        <dbReference type="ChEBI" id="CHEBI:15378"/>
        <dbReference type="ChEBI" id="CHEBI:29999"/>
        <dbReference type="ChEBI" id="CHEBI:30616"/>
        <dbReference type="ChEBI" id="CHEBI:83421"/>
        <dbReference type="ChEBI" id="CHEBI:456216"/>
        <dbReference type="EC" id="2.7.11.1"/>
    </reaction>
</comment>
<keyword evidence="11" id="KW-0418">Kinase</keyword>
<evidence type="ECO:0000256" key="3">
    <source>
        <dbReference type="ARBA" id="ARBA00022527"/>
    </source>
</evidence>
<sequence>MDMIKHIILVLVSNFALAIVVIYAQDQSGFISLDCGSPEDTRYTEATTGINYISDEAYTQTGVSRTVLPEFRTNMQRQVVYVRSFPEGERNCYNLTLRKEDRYLIRASFMYGNYDERNEIPEFDLYLGPSLWTTVILQNSSPDTSWELIYTLQSNYLHICLVNTGKGTPFISALELRLLKNTTYTAGSMAFRQRLDVCSTGSRVFRFGQDIYDRGWWPYQTTDWTQITTSSNIINGFNDYQPPLLAMRSACIPANASQPFVFPINSGDPNAQYYFYLHFAEIQVLEANQSREFNIYFNETLILGPYSPKNLSADTFYSTSAFRAGVISLVRTANSTLPPILNAIEVYTVKEFLRSQTVDTEVDAILNIKSMYGLKKNWQGDPCTPQDFLWEGLNCTYDDNSPPRIVSLNLSSSGLTGGIPLYIQNLTQLQYLDLSNNSLTGPVPEFLSRLRSLTLLNLNDNSLNGSVPAELVERSRNGLALSVEGNPNLCSKASCVKKKNAAVPVVASIVPVAVLVTVVAILWRIRKRKSLAGKMDVGSKNAYQSIESKNRKVKYSEVVMMTNNFERVLGKGGFGTVYHGNFDGNQVAVKMLSESSAQGYKQFHAEVELLLRVHHRNLTTLIGYCDDGTNLGLIYEFMAKGNLSEHLSGNSSNILSWEQRLSIALEAAQGLEYLHNGCRPPIIHRDVKCTNILLTENLQAKLADFGLSKSFPTESSNTPVSSVVAGTLGYLDPEFAINRLSEKSDVYSFGVVLLEIVTNRPVIDRTSRDEATHIKHWVGFMLSNGDIKSIVDPRLQGDFDINSAWRVVEIAMACVSRASIKRPTMNYVVTELAECVLSSQIGRTTRSGRENEPRKSIEMATMESGSETSPLAR</sequence>
<feature type="region of interest" description="Disordered" evidence="19">
    <location>
        <begin position="842"/>
        <end position="873"/>
    </location>
</feature>
<evidence type="ECO:0000256" key="1">
    <source>
        <dbReference type="ARBA" id="ARBA00004167"/>
    </source>
</evidence>
<comment type="subcellular location">
    <subcellularLocation>
        <location evidence="1">Membrane</location>
        <topology evidence="1">Single-pass membrane protein</topology>
    </subcellularLocation>
</comment>
<dbReference type="PROSITE" id="PS50011">
    <property type="entry name" value="PROTEIN_KINASE_DOM"/>
    <property type="match status" value="1"/>
</dbReference>
<dbReference type="PROSITE" id="PS00108">
    <property type="entry name" value="PROTEIN_KINASE_ST"/>
    <property type="match status" value="1"/>
</dbReference>
<keyword evidence="15" id="KW-0675">Receptor</keyword>
<proteinExistence type="predicted"/>
<evidence type="ECO:0000256" key="5">
    <source>
        <dbReference type="ARBA" id="ARBA00022614"/>
    </source>
</evidence>
<dbReference type="AlphaFoldDB" id="A0A9W7ICM2"/>
<dbReference type="PROSITE" id="PS00107">
    <property type="entry name" value="PROTEIN_KINASE_ATP"/>
    <property type="match status" value="1"/>
</dbReference>
<dbReference type="SUPFAM" id="SSF52058">
    <property type="entry name" value="L domain-like"/>
    <property type="match status" value="1"/>
</dbReference>
<dbReference type="FunFam" id="1.10.510.10:FF:000146">
    <property type="entry name" value="LRR receptor-like serine/threonine-protein kinase IOS1"/>
    <property type="match status" value="1"/>
</dbReference>
<reference evidence="23" key="1">
    <citation type="submission" date="2023-05" db="EMBL/GenBank/DDBJ databases">
        <title>Genome and transcriptome analyses reveal genes involved in the formation of fine ridges on petal epidermal cells in Hibiscus trionum.</title>
        <authorList>
            <person name="Koshimizu S."/>
            <person name="Masuda S."/>
            <person name="Ishii T."/>
            <person name="Shirasu K."/>
            <person name="Hoshino A."/>
            <person name="Arita M."/>
        </authorList>
    </citation>
    <scope>NUCLEOTIDE SEQUENCE</scope>
    <source>
        <strain evidence="23">Hamamatsu line</strain>
    </source>
</reference>
<dbReference type="PRINTS" id="PR00019">
    <property type="entry name" value="LEURICHRPT"/>
</dbReference>
<evidence type="ECO:0000256" key="13">
    <source>
        <dbReference type="ARBA" id="ARBA00022989"/>
    </source>
</evidence>
<keyword evidence="24" id="KW-1185">Reference proteome</keyword>
<evidence type="ECO:0000256" key="12">
    <source>
        <dbReference type="ARBA" id="ARBA00022840"/>
    </source>
</evidence>
<name>A0A9W7ICM2_HIBTR</name>
<keyword evidence="9" id="KW-0677">Repeat</keyword>
<evidence type="ECO:0000256" key="9">
    <source>
        <dbReference type="ARBA" id="ARBA00022737"/>
    </source>
</evidence>
<evidence type="ECO:0000256" key="14">
    <source>
        <dbReference type="ARBA" id="ARBA00023136"/>
    </source>
</evidence>
<evidence type="ECO:0000259" key="22">
    <source>
        <dbReference type="PROSITE" id="PS50011"/>
    </source>
</evidence>
<keyword evidence="10 18" id="KW-0547">Nucleotide-binding</keyword>
<evidence type="ECO:0000256" key="7">
    <source>
        <dbReference type="ARBA" id="ARBA00022692"/>
    </source>
</evidence>
<feature type="chain" id="PRO_5040843792" description="non-specific serine/threonine protein kinase" evidence="21">
    <location>
        <begin position="19"/>
        <end position="873"/>
    </location>
</feature>
<accession>A0A9W7ICM2</accession>
<dbReference type="InterPro" id="IPR001611">
    <property type="entry name" value="Leu-rich_rpt"/>
</dbReference>
<keyword evidence="3" id="KW-0723">Serine/threonine-protein kinase</keyword>
<feature type="signal peptide" evidence="21">
    <location>
        <begin position="1"/>
        <end position="18"/>
    </location>
</feature>
<dbReference type="OrthoDB" id="2017114at2759"/>
<evidence type="ECO:0000256" key="17">
    <source>
        <dbReference type="ARBA" id="ARBA00048679"/>
    </source>
</evidence>
<dbReference type="FunFam" id="3.80.10.10:FF:000129">
    <property type="entry name" value="Leucine-rich repeat receptor-like kinase"/>
    <property type="match status" value="1"/>
</dbReference>
<feature type="binding site" evidence="18">
    <location>
        <position position="590"/>
    </location>
    <ligand>
        <name>ATP</name>
        <dbReference type="ChEBI" id="CHEBI:30616"/>
    </ligand>
</feature>
<feature type="compositionally biased region" description="Basic and acidic residues" evidence="19">
    <location>
        <begin position="847"/>
        <end position="857"/>
    </location>
</feature>
<evidence type="ECO:0000256" key="6">
    <source>
        <dbReference type="ARBA" id="ARBA00022679"/>
    </source>
</evidence>
<dbReference type="EMBL" id="BSYR01000025">
    <property type="protein sequence ID" value="GMI93762.1"/>
    <property type="molecule type" value="Genomic_DNA"/>
</dbReference>
<dbReference type="InterPro" id="IPR000719">
    <property type="entry name" value="Prot_kinase_dom"/>
</dbReference>
<dbReference type="InterPro" id="IPR001245">
    <property type="entry name" value="Ser-Thr/Tyr_kinase_cat_dom"/>
</dbReference>
<evidence type="ECO:0000256" key="4">
    <source>
        <dbReference type="ARBA" id="ARBA00022553"/>
    </source>
</evidence>
<feature type="domain" description="Protein kinase" evidence="22">
    <location>
        <begin position="563"/>
        <end position="837"/>
    </location>
</feature>
<evidence type="ECO:0000256" key="2">
    <source>
        <dbReference type="ARBA" id="ARBA00012513"/>
    </source>
</evidence>
<organism evidence="23 24">
    <name type="scientific">Hibiscus trionum</name>
    <name type="common">Flower of an hour</name>
    <dbReference type="NCBI Taxonomy" id="183268"/>
    <lineage>
        <taxon>Eukaryota</taxon>
        <taxon>Viridiplantae</taxon>
        <taxon>Streptophyta</taxon>
        <taxon>Embryophyta</taxon>
        <taxon>Tracheophyta</taxon>
        <taxon>Spermatophyta</taxon>
        <taxon>Magnoliopsida</taxon>
        <taxon>eudicotyledons</taxon>
        <taxon>Gunneridae</taxon>
        <taxon>Pentapetalae</taxon>
        <taxon>rosids</taxon>
        <taxon>malvids</taxon>
        <taxon>Malvales</taxon>
        <taxon>Malvaceae</taxon>
        <taxon>Malvoideae</taxon>
        <taxon>Hibiscus</taxon>
    </lineage>
</organism>
<evidence type="ECO:0000256" key="11">
    <source>
        <dbReference type="ARBA" id="ARBA00022777"/>
    </source>
</evidence>
<dbReference type="GO" id="GO:0016020">
    <property type="term" value="C:membrane"/>
    <property type="evidence" value="ECO:0007669"/>
    <property type="project" value="UniProtKB-SubCell"/>
</dbReference>
<protein>
    <recommendedName>
        <fullName evidence="2">non-specific serine/threonine protein kinase</fullName>
        <ecNumber evidence="2">2.7.11.1</ecNumber>
    </recommendedName>
</protein>
<dbReference type="GO" id="GO:0004674">
    <property type="term" value="F:protein serine/threonine kinase activity"/>
    <property type="evidence" value="ECO:0007669"/>
    <property type="project" value="UniProtKB-KW"/>
</dbReference>
<dbReference type="Pfam" id="PF13855">
    <property type="entry name" value="LRR_8"/>
    <property type="match status" value="1"/>
</dbReference>
<dbReference type="InterPro" id="IPR024788">
    <property type="entry name" value="Malectin-like_Carb-bd_dom"/>
</dbReference>
<evidence type="ECO:0000256" key="19">
    <source>
        <dbReference type="SAM" id="MobiDB-lite"/>
    </source>
</evidence>
<dbReference type="EC" id="2.7.11.1" evidence="2"/>
<dbReference type="Pfam" id="PF12819">
    <property type="entry name" value="Malectin_like"/>
    <property type="match status" value="1"/>
</dbReference>
<dbReference type="InterPro" id="IPR032675">
    <property type="entry name" value="LRR_dom_sf"/>
</dbReference>
<dbReference type="SMART" id="SM00220">
    <property type="entry name" value="S_TKc"/>
    <property type="match status" value="1"/>
</dbReference>
<comment type="caution">
    <text evidence="23">The sequence shown here is derived from an EMBL/GenBank/DDBJ whole genome shotgun (WGS) entry which is preliminary data.</text>
</comment>
<dbReference type="PANTHER" id="PTHR45631">
    <property type="entry name" value="OS07G0107800 PROTEIN-RELATED"/>
    <property type="match status" value="1"/>
</dbReference>
<evidence type="ECO:0000313" key="23">
    <source>
        <dbReference type="EMBL" id="GMI93762.1"/>
    </source>
</evidence>
<keyword evidence="12 18" id="KW-0067">ATP-binding</keyword>
<keyword evidence="6" id="KW-0808">Transferase</keyword>
<dbReference type="Proteomes" id="UP001165190">
    <property type="component" value="Unassembled WGS sequence"/>
</dbReference>
<keyword evidence="4" id="KW-0597">Phosphoprotein</keyword>
<dbReference type="InterPro" id="IPR008271">
    <property type="entry name" value="Ser/Thr_kinase_AS"/>
</dbReference>
<dbReference type="Pfam" id="PF07714">
    <property type="entry name" value="PK_Tyr_Ser-Thr"/>
    <property type="match status" value="1"/>
</dbReference>
<dbReference type="Gene3D" id="3.30.200.20">
    <property type="entry name" value="Phosphorylase Kinase, domain 1"/>
    <property type="match status" value="1"/>
</dbReference>
<evidence type="ECO:0000256" key="18">
    <source>
        <dbReference type="PROSITE-ProRule" id="PRU10141"/>
    </source>
</evidence>
<keyword evidence="5" id="KW-0433">Leucine-rich repeat</keyword>
<keyword evidence="8 21" id="KW-0732">Signal</keyword>
<keyword evidence="7 20" id="KW-0812">Transmembrane</keyword>
<evidence type="ECO:0000256" key="10">
    <source>
        <dbReference type="ARBA" id="ARBA00022741"/>
    </source>
</evidence>
<evidence type="ECO:0000256" key="21">
    <source>
        <dbReference type="SAM" id="SignalP"/>
    </source>
</evidence>
<dbReference type="GO" id="GO:0005524">
    <property type="term" value="F:ATP binding"/>
    <property type="evidence" value="ECO:0007669"/>
    <property type="project" value="UniProtKB-UniRule"/>
</dbReference>
<dbReference type="Gene3D" id="1.10.510.10">
    <property type="entry name" value="Transferase(Phosphotransferase) domain 1"/>
    <property type="match status" value="1"/>
</dbReference>